<evidence type="ECO:0000256" key="4">
    <source>
        <dbReference type="SAM" id="Phobius"/>
    </source>
</evidence>
<name>A0A9W8EDG4_9FUNG</name>
<feature type="transmembrane region" description="Helical" evidence="4">
    <location>
        <begin position="308"/>
        <end position="327"/>
    </location>
</feature>
<dbReference type="InterPro" id="IPR000582">
    <property type="entry name" value="Acyl-CoA-binding_protein"/>
</dbReference>
<protein>
    <submittedName>
        <fullName evidence="6">Acyl-CoA binding domain containing 5</fullName>
    </submittedName>
</protein>
<feature type="coiled-coil region" evidence="2">
    <location>
        <begin position="258"/>
        <end position="292"/>
    </location>
</feature>
<dbReference type="PANTHER" id="PTHR23310:SF77">
    <property type="entry name" value="LD25952P"/>
    <property type="match status" value="1"/>
</dbReference>
<reference evidence="6" key="1">
    <citation type="submission" date="2022-07" db="EMBL/GenBank/DDBJ databases">
        <title>Phylogenomic reconstructions and comparative analyses of Kickxellomycotina fungi.</title>
        <authorList>
            <person name="Reynolds N.K."/>
            <person name="Stajich J.E."/>
            <person name="Barry K."/>
            <person name="Grigoriev I.V."/>
            <person name="Crous P."/>
            <person name="Smith M.E."/>
        </authorList>
    </citation>
    <scope>NUCLEOTIDE SEQUENCE</scope>
    <source>
        <strain evidence="6">RSA 567</strain>
    </source>
</reference>
<dbReference type="Proteomes" id="UP001151582">
    <property type="component" value="Unassembled WGS sequence"/>
</dbReference>
<dbReference type="PRINTS" id="PR00689">
    <property type="entry name" value="ACOABINDINGP"/>
</dbReference>
<gene>
    <name evidence="6" type="primary">ACBD5</name>
    <name evidence="6" type="ORF">H4R34_003100</name>
</gene>
<feature type="domain" description="ACB" evidence="5">
    <location>
        <begin position="9"/>
        <end position="98"/>
    </location>
</feature>
<evidence type="ECO:0000259" key="5">
    <source>
        <dbReference type="PROSITE" id="PS51228"/>
    </source>
</evidence>
<comment type="caution">
    <text evidence="6">The sequence shown here is derived from an EMBL/GenBank/DDBJ whole genome shotgun (WGS) entry which is preliminary data.</text>
</comment>
<evidence type="ECO:0000313" key="7">
    <source>
        <dbReference type="Proteomes" id="UP001151582"/>
    </source>
</evidence>
<dbReference type="PANTHER" id="PTHR23310">
    <property type="entry name" value="ACYL-COA-BINDING PROTEIN, ACBP"/>
    <property type="match status" value="1"/>
</dbReference>
<feature type="compositionally biased region" description="Low complexity" evidence="3">
    <location>
        <begin position="210"/>
        <end position="223"/>
    </location>
</feature>
<keyword evidence="1" id="KW-0446">Lipid-binding</keyword>
<evidence type="ECO:0000313" key="6">
    <source>
        <dbReference type="EMBL" id="KAJ1978706.1"/>
    </source>
</evidence>
<dbReference type="SUPFAM" id="SSF47027">
    <property type="entry name" value="Acyl-CoA binding protein"/>
    <property type="match status" value="1"/>
</dbReference>
<dbReference type="GO" id="GO:0005737">
    <property type="term" value="C:cytoplasm"/>
    <property type="evidence" value="ECO:0007669"/>
    <property type="project" value="TreeGrafter"/>
</dbReference>
<dbReference type="GO" id="GO:0000062">
    <property type="term" value="F:fatty-acyl-CoA binding"/>
    <property type="evidence" value="ECO:0007669"/>
    <property type="project" value="InterPro"/>
</dbReference>
<evidence type="ECO:0000256" key="2">
    <source>
        <dbReference type="SAM" id="Coils"/>
    </source>
</evidence>
<dbReference type="AlphaFoldDB" id="A0A9W8EDG4"/>
<dbReference type="GO" id="GO:0006631">
    <property type="term" value="P:fatty acid metabolic process"/>
    <property type="evidence" value="ECO:0007669"/>
    <property type="project" value="TreeGrafter"/>
</dbReference>
<proteinExistence type="predicted"/>
<accession>A0A9W8EDG4</accession>
<dbReference type="Gene3D" id="1.20.80.10">
    <property type="match status" value="1"/>
</dbReference>
<organism evidence="6 7">
    <name type="scientific">Dimargaris verticillata</name>
    <dbReference type="NCBI Taxonomy" id="2761393"/>
    <lineage>
        <taxon>Eukaryota</taxon>
        <taxon>Fungi</taxon>
        <taxon>Fungi incertae sedis</taxon>
        <taxon>Zoopagomycota</taxon>
        <taxon>Kickxellomycotina</taxon>
        <taxon>Dimargaritomycetes</taxon>
        <taxon>Dimargaritales</taxon>
        <taxon>Dimargaritaceae</taxon>
        <taxon>Dimargaris</taxon>
    </lineage>
</organism>
<feature type="compositionally biased region" description="Polar residues" evidence="3">
    <location>
        <begin position="159"/>
        <end position="169"/>
    </location>
</feature>
<dbReference type="EMBL" id="JANBQB010000260">
    <property type="protein sequence ID" value="KAJ1978706.1"/>
    <property type="molecule type" value="Genomic_DNA"/>
</dbReference>
<dbReference type="PROSITE" id="PS51228">
    <property type="entry name" value="ACB_2"/>
    <property type="match status" value="1"/>
</dbReference>
<dbReference type="Pfam" id="PF00887">
    <property type="entry name" value="ACBP"/>
    <property type="match status" value="1"/>
</dbReference>
<feature type="compositionally biased region" description="Low complexity" evidence="3">
    <location>
        <begin position="170"/>
        <end position="185"/>
    </location>
</feature>
<keyword evidence="4" id="KW-0812">Transmembrane</keyword>
<evidence type="ECO:0000256" key="1">
    <source>
        <dbReference type="ARBA" id="ARBA00023121"/>
    </source>
</evidence>
<feature type="region of interest" description="Disordered" evidence="3">
    <location>
        <begin position="125"/>
        <end position="186"/>
    </location>
</feature>
<keyword evidence="2" id="KW-0175">Coiled coil</keyword>
<dbReference type="OrthoDB" id="346910at2759"/>
<feature type="transmembrane region" description="Helical" evidence="4">
    <location>
        <begin position="339"/>
        <end position="360"/>
    </location>
</feature>
<feature type="region of interest" description="Disordered" evidence="3">
    <location>
        <begin position="198"/>
        <end position="224"/>
    </location>
</feature>
<keyword evidence="4" id="KW-0472">Membrane</keyword>
<dbReference type="InterPro" id="IPR035984">
    <property type="entry name" value="Acyl-CoA-binding_sf"/>
</dbReference>
<dbReference type="InterPro" id="IPR014352">
    <property type="entry name" value="FERM/acyl-CoA-bd_prot_sf"/>
</dbReference>
<evidence type="ECO:0000256" key="3">
    <source>
        <dbReference type="SAM" id="MobiDB-lite"/>
    </source>
</evidence>
<keyword evidence="4" id="KW-1133">Transmembrane helix</keyword>
<sequence length="377" mass="42099">MSAENAVLLELRFNRATEIVRSLTANYSSLVQLEQKNYFYALYKQGTVGSCHTTKPPFYNAVARARWDLWSSLYNMSKEQAKTRYIELTLKVLRQLPEDDSRRNSIQDLLSKSTHSLSNLALADSSTSNQAMQPLTTSPPPSATQPTSTTPSDAESQEQHLNFTASGLQSPMPATSPSPTSISPSNVRSFQAYEDMAGSSMDHNEPVDKSSPLSSQPSLMSSSHIHQLDDSLITEYTSEQVASPLPSELSSAIDSTFAAEAERALTSLQTQIAALNERIDLLRRDIDRSSQAMQSRSRSWRAILRSSFRHFAVNLFILTLIFLFPYWRRIPYAMPISNTIWRLGLAMFAWLRGKFGVLILTRTTDYNASTTKAGFGE</sequence>
<keyword evidence="7" id="KW-1185">Reference proteome</keyword>